<organism evidence="1 2">
    <name type="scientific">Lactococcus lactis</name>
    <dbReference type="NCBI Taxonomy" id="1358"/>
    <lineage>
        <taxon>Bacteria</taxon>
        <taxon>Bacillati</taxon>
        <taxon>Bacillota</taxon>
        <taxon>Bacilli</taxon>
        <taxon>Lactobacillales</taxon>
        <taxon>Streptococcaceae</taxon>
        <taxon>Lactococcus</taxon>
    </lineage>
</organism>
<dbReference type="Proteomes" id="UP000215635">
    <property type="component" value="Unassembled WGS sequence"/>
</dbReference>
<protein>
    <submittedName>
        <fullName evidence="1">Uncharacterized protein</fullName>
    </submittedName>
</protein>
<dbReference type="AlphaFoldDB" id="A0AAQ0TZY7"/>
<gene>
    <name evidence="1" type="ORF">B8W88_13470</name>
</gene>
<comment type="caution">
    <text evidence="1">The sequence shown here is derived from an EMBL/GenBank/DDBJ whole genome shotgun (WGS) entry which is preliminary data.</text>
</comment>
<evidence type="ECO:0000313" key="2">
    <source>
        <dbReference type="Proteomes" id="UP000215635"/>
    </source>
</evidence>
<name>A0AAQ0TZY7_9LACT</name>
<accession>A0AAQ0TZY7</accession>
<reference evidence="1 2" key="1">
    <citation type="submission" date="2017-04" db="EMBL/GenBank/DDBJ databases">
        <title>Kefir bacterial isolates.</title>
        <authorList>
            <person name="Kim Y."/>
            <person name="Blasche S."/>
            <person name="Patil K.R."/>
        </authorList>
    </citation>
    <scope>NUCLEOTIDE SEQUENCE [LARGE SCALE GENOMIC DNA]</scope>
    <source>
        <strain evidence="1 2">OG2</strain>
    </source>
</reference>
<sequence>MFKTKNKIRNIVQYFAPAWSAWAFFIYFEVRCTAKSSLSCRTQRDDRLLEIIQILQQLLLEQLVSYKLFSSFSLLIILIQSFKDCCSAL</sequence>
<proteinExistence type="predicted"/>
<evidence type="ECO:0000313" key="1">
    <source>
        <dbReference type="EMBL" id="PAK87677.1"/>
    </source>
</evidence>
<dbReference type="EMBL" id="NCWV01000050">
    <property type="protein sequence ID" value="PAK87677.1"/>
    <property type="molecule type" value="Genomic_DNA"/>
</dbReference>